<name>A0ABD0Z521_9HEMI</name>
<dbReference type="InterPro" id="IPR047153">
    <property type="entry name" value="TRIM45/56/19-like"/>
</dbReference>
<dbReference type="Pfam" id="PF00643">
    <property type="entry name" value="zf-B_box"/>
    <property type="match status" value="1"/>
</dbReference>
<keyword evidence="3" id="KW-0862">Zinc</keyword>
<dbReference type="InterPro" id="IPR013083">
    <property type="entry name" value="Znf_RING/FYVE/PHD"/>
</dbReference>
<dbReference type="SMART" id="SM00336">
    <property type="entry name" value="BBOX"/>
    <property type="match status" value="2"/>
</dbReference>
<comment type="caution">
    <text evidence="6">The sequence shown here is derived from an EMBL/GenBank/DDBJ whole genome shotgun (WGS) entry which is preliminary data.</text>
</comment>
<keyword evidence="7" id="KW-1185">Reference proteome</keyword>
<dbReference type="SMART" id="SM00184">
    <property type="entry name" value="RING"/>
    <property type="match status" value="1"/>
</dbReference>
<dbReference type="PROSITE" id="PS50119">
    <property type="entry name" value="ZF_BBOX"/>
    <property type="match status" value="1"/>
</dbReference>
<dbReference type="Pfam" id="PF13445">
    <property type="entry name" value="zf-RING_UBOX"/>
    <property type="match status" value="1"/>
</dbReference>
<sequence>MEEELKCPVCKDLFDNPVLMPCYHTLCLNCALALQSQSDQVAAAAAEEVDKLSILSETDSGVVCTSRPNSYVGTPNMQGVLFPPLSNGGTLALACPLCSKTVYFDDNGAFNLPKYRAMKNIVEKYGESKQASPHKCDLCPPSQPARAATVHCEQCQVFYCEECKDNCHPARGALAKHVLVAASASSRSSLAARQNPSNNSVLHCTDHQEEPLTYYCMLCKLPACSLCRDSRHSSHDVQAVNTMCKAQKVNNPFLLHVAFSNPDVCTNCNNVMMVLDDFFIGQVVNFCGKIFL</sequence>
<evidence type="ECO:0000313" key="6">
    <source>
        <dbReference type="EMBL" id="KAL1139617.1"/>
    </source>
</evidence>
<dbReference type="EMBL" id="JBFDAA010000002">
    <property type="protein sequence ID" value="KAL1139617.1"/>
    <property type="molecule type" value="Genomic_DNA"/>
</dbReference>
<dbReference type="InterPro" id="IPR027370">
    <property type="entry name" value="Znf-RING_euk"/>
</dbReference>
<evidence type="ECO:0000256" key="1">
    <source>
        <dbReference type="ARBA" id="ARBA00022723"/>
    </source>
</evidence>
<dbReference type="PANTHER" id="PTHR25462">
    <property type="entry name" value="BONUS, ISOFORM C-RELATED"/>
    <property type="match status" value="1"/>
</dbReference>
<dbReference type="Gene3D" id="4.10.830.40">
    <property type="match status" value="1"/>
</dbReference>
<dbReference type="AlphaFoldDB" id="A0ABD0Z521"/>
<evidence type="ECO:0000256" key="3">
    <source>
        <dbReference type="ARBA" id="ARBA00022833"/>
    </source>
</evidence>
<dbReference type="SUPFAM" id="SSF57845">
    <property type="entry name" value="B-box zinc-binding domain"/>
    <property type="match status" value="1"/>
</dbReference>
<evidence type="ECO:0000256" key="2">
    <source>
        <dbReference type="ARBA" id="ARBA00022771"/>
    </source>
</evidence>
<evidence type="ECO:0000259" key="5">
    <source>
        <dbReference type="PROSITE" id="PS50119"/>
    </source>
</evidence>
<dbReference type="PANTHER" id="PTHR25462:SF306">
    <property type="entry name" value="TRIPARTITE MOTIF CONTAINING 9"/>
    <property type="match status" value="1"/>
</dbReference>
<keyword evidence="2 4" id="KW-0863">Zinc-finger</keyword>
<dbReference type="InterPro" id="IPR000315">
    <property type="entry name" value="Znf_B-box"/>
</dbReference>
<protein>
    <recommendedName>
        <fullName evidence="5">B box-type domain-containing protein</fullName>
    </recommendedName>
</protein>
<keyword evidence="1" id="KW-0479">Metal-binding</keyword>
<proteinExistence type="predicted"/>
<dbReference type="Gene3D" id="3.30.40.10">
    <property type="entry name" value="Zinc/RING finger domain, C3HC4 (zinc finger)"/>
    <property type="match status" value="1"/>
</dbReference>
<dbReference type="InterPro" id="IPR001841">
    <property type="entry name" value="Znf_RING"/>
</dbReference>
<dbReference type="Proteomes" id="UP001558652">
    <property type="component" value="Unassembled WGS sequence"/>
</dbReference>
<dbReference type="SUPFAM" id="SSF57850">
    <property type="entry name" value="RING/U-box"/>
    <property type="match status" value="1"/>
</dbReference>
<feature type="domain" description="B box-type" evidence="5">
    <location>
        <begin position="199"/>
        <end position="240"/>
    </location>
</feature>
<organism evidence="6 7">
    <name type="scientific">Ranatra chinensis</name>
    <dbReference type="NCBI Taxonomy" id="642074"/>
    <lineage>
        <taxon>Eukaryota</taxon>
        <taxon>Metazoa</taxon>
        <taxon>Ecdysozoa</taxon>
        <taxon>Arthropoda</taxon>
        <taxon>Hexapoda</taxon>
        <taxon>Insecta</taxon>
        <taxon>Pterygota</taxon>
        <taxon>Neoptera</taxon>
        <taxon>Paraneoptera</taxon>
        <taxon>Hemiptera</taxon>
        <taxon>Heteroptera</taxon>
        <taxon>Panheteroptera</taxon>
        <taxon>Nepomorpha</taxon>
        <taxon>Nepidae</taxon>
        <taxon>Ranatrinae</taxon>
        <taxon>Ranatra</taxon>
    </lineage>
</organism>
<dbReference type="GO" id="GO:0008270">
    <property type="term" value="F:zinc ion binding"/>
    <property type="evidence" value="ECO:0007669"/>
    <property type="project" value="UniProtKB-KW"/>
</dbReference>
<reference evidence="6 7" key="1">
    <citation type="submission" date="2024-07" db="EMBL/GenBank/DDBJ databases">
        <title>Chromosome-level genome assembly of the water stick insect Ranatra chinensis (Heteroptera: Nepidae).</title>
        <authorList>
            <person name="Liu X."/>
        </authorList>
    </citation>
    <scope>NUCLEOTIDE SEQUENCE [LARGE SCALE GENOMIC DNA]</scope>
    <source>
        <strain evidence="6">Cailab_2021Rc</strain>
        <tissue evidence="6">Muscle</tissue>
    </source>
</reference>
<dbReference type="Gene3D" id="3.30.160.60">
    <property type="entry name" value="Classic Zinc Finger"/>
    <property type="match status" value="1"/>
</dbReference>
<accession>A0ABD0Z521</accession>
<dbReference type="Pfam" id="PF22586">
    <property type="entry name" value="ANCHR-like_BBOX"/>
    <property type="match status" value="1"/>
</dbReference>
<evidence type="ECO:0000313" key="7">
    <source>
        <dbReference type="Proteomes" id="UP001558652"/>
    </source>
</evidence>
<evidence type="ECO:0000256" key="4">
    <source>
        <dbReference type="PROSITE-ProRule" id="PRU00024"/>
    </source>
</evidence>
<gene>
    <name evidence="6" type="ORF">AAG570_006599</name>
</gene>